<accession>A9LGW4</accession>
<protein>
    <submittedName>
        <fullName evidence="2">Secreted pectate lyase family protein</fullName>
        <ecNumber evidence="2">4.2.2.2</ecNumber>
    </submittedName>
</protein>
<feature type="signal peptide" evidence="1">
    <location>
        <begin position="1"/>
        <end position="36"/>
    </location>
</feature>
<evidence type="ECO:0000256" key="1">
    <source>
        <dbReference type="SAM" id="SignalP"/>
    </source>
</evidence>
<reference evidence="2" key="1">
    <citation type="journal article" date="2007" name="ISME J.">
        <title>Fosmids of novel marine Planctomycetes from the Namibian and Oregon coast upwelling systems and their cross-comparison with planctomycete genomes.</title>
        <authorList>
            <person name="Woebken D."/>
            <person name="Teeling H."/>
            <person name="Wecker P."/>
            <person name="Dumitriu A."/>
            <person name="Kostadinov I."/>
            <person name="DeLong E.F."/>
            <person name="Amann R."/>
            <person name="Gloeckner F.O."/>
        </authorList>
    </citation>
    <scope>NUCLEOTIDE SEQUENCE</scope>
</reference>
<gene>
    <name evidence="2" type="ORF">3FN_10</name>
</gene>
<dbReference type="Gene3D" id="1.50.10.20">
    <property type="match status" value="1"/>
</dbReference>
<feature type="chain" id="PRO_5002740841" evidence="1">
    <location>
        <begin position="37"/>
        <end position="498"/>
    </location>
</feature>
<dbReference type="InterPro" id="IPR012669">
    <property type="entry name" value="Pectate_lyase"/>
</dbReference>
<keyword evidence="2" id="KW-0456">Lyase</keyword>
<dbReference type="SUPFAM" id="SSF81853">
    <property type="entry name" value="Family 10 polysaccharide lyase"/>
    <property type="match status" value="1"/>
</dbReference>
<evidence type="ECO:0000313" key="2">
    <source>
        <dbReference type="EMBL" id="ABX10635.1"/>
    </source>
</evidence>
<keyword evidence="1" id="KW-0732">Signal</keyword>
<dbReference type="GO" id="GO:0030570">
    <property type="term" value="F:pectate lyase activity"/>
    <property type="evidence" value="ECO:0007669"/>
    <property type="project" value="UniProtKB-EC"/>
</dbReference>
<dbReference type="CAZy" id="PL10">
    <property type="family name" value="Polysaccharide Lyase Family 10"/>
</dbReference>
<dbReference type="Pfam" id="PF09492">
    <property type="entry name" value="Pec_lyase"/>
    <property type="match status" value="1"/>
</dbReference>
<proteinExistence type="predicted"/>
<dbReference type="EMBL" id="EF591886">
    <property type="protein sequence ID" value="ABX10635.1"/>
    <property type="molecule type" value="Genomic_DNA"/>
</dbReference>
<dbReference type="AlphaFoldDB" id="A9LGW4"/>
<sequence>MFVRMNCRPTQIHRCRRRITLCVVASVATCLTAASAADEISPEQAARALRKSVDFFEKQVSAEGGYLWQYSRDLDRREGEGRADARTAWVQPPGTPTVGMTLLRLYQLTEDPHYLKSARRTAGALIAGQLRSGGWDYRIVFEPKARARYAYRVDPVGKKSVRNTTTLDDNVTQAALRFLMQIDRELKFQDKAVHEAARFGLESLLKAQYPNGGWPQRYSKFPNPSDYPVRKASYPDSWSRTYAKRDYKGDYTFNDNSIADVISIMFLAADVYKDERYAAAAKKAGDFIILAQMPEPQPAWAQQYNSQMQPAWARKFEPPSITGGESQGILRTLLVLYRKTGNKKYLEPIPRALAYLKKSELPGNKLPRFLELETNRPLYFTKDYQLTYSSDDMPTHYGFIVGSSVKSIEAAYLRVLRMPAAKLDLPPKEKRYRLTPSVKERARAAVAAMDKRGAWVLQGRLKYHGPDDDTTQVIDTKTFIRHTTALAEYLSASKAAGK</sequence>
<dbReference type="EC" id="4.2.2.2" evidence="2"/>
<organism evidence="2">
    <name type="scientific">uncultured planctomycete 3FN</name>
    <dbReference type="NCBI Taxonomy" id="455066"/>
    <lineage>
        <taxon>Bacteria</taxon>
        <taxon>Pseudomonadati</taxon>
        <taxon>Planctomycetota</taxon>
        <taxon>Planctomycetia</taxon>
        <taxon>Planctomycetales</taxon>
        <taxon>environmental samples</taxon>
    </lineage>
</organism>
<name>A9LGW4_9BACT</name>